<keyword evidence="3" id="KW-1185">Reference proteome</keyword>
<dbReference type="Gene3D" id="3.30.60.60">
    <property type="entry name" value="N-acetyl transferase-like"/>
    <property type="match status" value="1"/>
</dbReference>
<proteinExistence type="predicted"/>
<evidence type="ECO:0000313" key="2">
    <source>
        <dbReference type="EMBL" id="RIA97466.1"/>
    </source>
</evidence>
<dbReference type="Proteomes" id="UP000265703">
    <property type="component" value="Unassembled WGS sequence"/>
</dbReference>
<gene>
    <name evidence="2" type="ORF">C1645_814039</name>
</gene>
<accession>A0A397TKM6</accession>
<comment type="caution">
    <text evidence="2">The sequence shown here is derived from an EMBL/GenBank/DDBJ whole genome shotgun (WGS) entry which is preliminary data.</text>
</comment>
<dbReference type="Pfam" id="PF11717">
    <property type="entry name" value="Tudor-knot"/>
    <property type="match status" value="1"/>
</dbReference>
<reference evidence="2 3" key="1">
    <citation type="submission" date="2018-06" db="EMBL/GenBank/DDBJ databases">
        <title>Comparative genomics reveals the genomic features of Rhizophagus irregularis, R. cerebriforme, R. diaphanum and Gigaspora rosea, and their symbiotic lifestyle signature.</title>
        <authorList>
            <person name="Morin E."/>
            <person name="San Clemente H."/>
            <person name="Chen E.C.H."/>
            <person name="De La Providencia I."/>
            <person name="Hainaut M."/>
            <person name="Kuo A."/>
            <person name="Kohler A."/>
            <person name="Murat C."/>
            <person name="Tang N."/>
            <person name="Roy S."/>
            <person name="Loubradou J."/>
            <person name="Henrissat B."/>
            <person name="Grigoriev I.V."/>
            <person name="Corradi N."/>
            <person name="Roux C."/>
            <person name="Martin F.M."/>
        </authorList>
    </citation>
    <scope>NUCLEOTIDE SEQUENCE [LARGE SCALE GENOMIC DNA]</scope>
    <source>
        <strain evidence="2 3">DAOM 227022</strain>
    </source>
</reference>
<protein>
    <recommendedName>
        <fullName evidence="1">Tudor-knot domain-containing protein</fullName>
    </recommendedName>
</protein>
<name>A0A397TKM6_9GLOM</name>
<organism evidence="2 3">
    <name type="scientific">Glomus cerebriforme</name>
    <dbReference type="NCBI Taxonomy" id="658196"/>
    <lineage>
        <taxon>Eukaryota</taxon>
        <taxon>Fungi</taxon>
        <taxon>Fungi incertae sedis</taxon>
        <taxon>Mucoromycota</taxon>
        <taxon>Glomeromycotina</taxon>
        <taxon>Glomeromycetes</taxon>
        <taxon>Glomerales</taxon>
        <taxon>Glomeraceae</taxon>
        <taxon>Glomus</taxon>
    </lineage>
</organism>
<dbReference type="EMBL" id="QKYT01000029">
    <property type="protein sequence ID" value="RIA97466.1"/>
    <property type="molecule type" value="Genomic_DNA"/>
</dbReference>
<dbReference type="InterPro" id="IPR025995">
    <property type="entry name" value="Tudor-knot"/>
</dbReference>
<dbReference type="AlphaFoldDB" id="A0A397TKM6"/>
<sequence>MDSNYQFNNDIITEYYITYAFYDRRLDEWEIQIGEDLIDSWYFSSHPEEFNDAPVVYIYEEENIIMFEIDGERQ</sequence>
<evidence type="ECO:0000259" key="1">
    <source>
        <dbReference type="Pfam" id="PF11717"/>
    </source>
</evidence>
<feature type="domain" description="Tudor-knot" evidence="1">
    <location>
        <begin position="13"/>
        <end position="29"/>
    </location>
</feature>
<evidence type="ECO:0000313" key="3">
    <source>
        <dbReference type="Proteomes" id="UP000265703"/>
    </source>
</evidence>